<dbReference type="OrthoDB" id="3534729at2"/>
<protein>
    <submittedName>
        <fullName evidence="1">Uncharacterized protein</fullName>
    </submittedName>
</protein>
<accession>A0A316EL53</accession>
<dbReference type="EMBL" id="QGGR01000035">
    <property type="protein sequence ID" value="PWK31030.1"/>
    <property type="molecule type" value="Genomic_DNA"/>
</dbReference>
<name>A0A316EL53_9ACTN</name>
<keyword evidence="2" id="KW-1185">Reference proteome</keyword>
<reference evidence="1 2" key="1">
    <citation type="submission" date="2018-05" db="EMBL/GenBank/DDBJ databases">
        <title>Genomic Encyclopedia of Archaeal and Bacterial Type Strains, Phase II (KMG-II): from individual species to whole genera.</title>
        <authorList>
            <person name="Goeker M."/>
        </authorList>
    </citation>
    <scope>NUCLEOTIDE SEQUENCE [LARGE SCALE GENOMIC DNA]</scope>
    <source>
        <strain evidence="1 2">DSM 45184</strain>
    </source>
</reference>
<organism evidence="1 2">
    <name type="scientific">Actinoplanes xinjiangensis</name>
    <dbReference type="NCBI Taxonomy" id="512350"/>
    <lineage>
        <taxon>Bacteria</taxon>
        <taxon>Bacillati</taxon>
        <taxon>Actinomycetota</taxon>
        <taxon>Actinomycetes</taxon>
        <taxon>Micromonosporales</taxon>
        <taxon>Micromonosporaceae</taxon>
        <taxon>Actinoplanes</taxon>
    </lineage>
</organism>
<proteinExistence type="predicted"/>
<comment type="caution">
    <text evidence="1">The sequence shown here is derived from an EMBL/GenBank/DDBJ whole genome shotgun (WGS) entry which is preliminary data.</text>
</comment>
<dbReference type="Proteomes" id="UP000245697">
    <property type="component" value="Unassembled WGS sequence"/>
</dbReference>
<dbReference type="AlphaFoldDB" id="A0A316EL53"/>
<evidence type="ECO:0000313" key="2">
    <source>
        <dbReference type="Proteomes" id="UP000245697"/>
    </source>
</evidence>
<sequence length="171" mass="18666">MTYSDAVVLVIDDVDFAFPAAVRSVPWHSEDPAEFEAADLRYCHFPSRVTFSVGDAVVMGPRSMVPLFDFLAVLALSLKDLRAGGPGSLTFTESADRVELRPVGAEAVEVVYAEACSEPGRLYHRERVKARTTRSELVNAFASFVEYGRGLLIDNAAGFERNPHIGALSID</sequence>
<evidence type="ECO:0000313" key="1">
    <source>
        <dbReference type="EMBL" id="PWK31030.1"/>
    </source>
</evidence>
<dbReference type="RefSeq" id="WP_109602315.1">
    <property type="nucleotide sequence ID" value="NZ_BONA01000091.1"/>
</dbReference>
<gene>
    <name evidence="1" type="ORF">BC793_13527</name>
</gene>